<dbReference type="EMBL" id="JARBDR010000813">
    <property type="protein sequence ID" value="KAJ8305770.1"/>
    <property type="molecule type" value="Genomic_DNA"/>
</dbReference>
<keyword evidence="5" id="KW-1133">Transmembrane helix</keyword>
<dbReference type="Pfam" id="PF13506">
    <property type="entry name" value="Glyco_transf_21"/>
    <property type="match status" value="1"/>
</dbReference>
<evidence type="ECO:0000256" key="1">
    <source>
        <dbReference type="ARBA" id="ARBA00004141"/>
    </source>
</evidence>
<reference evidence="7 8" key="1">
    <citation type="submission" date="2022-12" db="EMBL/GenBank/DDBJ databases">
        <title>Chromosome-level genome of Tegillarca granosa.</title>
        <authorList>
            <person name="Kim J."/>
        </authorList>
    </citation>
    <scope>NUCLEOTIDE SEQUENCE [LARGE SCALE GENOMIC DNA]</scope>
    <source>
        <strain evidence="7">Teg-2019</strain>
        <tissue evidence="7">Adductor muscle</tissue>
    </source>
</reference>
<organism evidence="7 8">
    <name type="scientific">Tegillarca granosa</name>
    <name type="common">Malaysian cockle</name>
    <name type="synonym">Anadara granosa</name>
    <dbReference type="NCBI Taxonomy" id="220873"/>
    <lineage>
        <taxon>Eukaryota</taxon>
        <taxon>Metazoa</taxon>
        <taxon>Spiralia</taxon>
        <taxon>Lophotrochozoa</taxon>
        <taxon>Mollusca</taxon>
        <taxon>Bivalvia</taxon>
        <taxon>Autobranchia</taxon>
        <taxon>Pteriomorphia</taxon>
        <taxon>Arcoida</taxon>
        <taxon>Arcoidea</taxon>
        <taxon>Arcidae</taxon>
        <taxon>Tegillarca</taxon>
    </lineage>
</organism>
<keyword evidence="6" id="KW-0472">Membrane</keyword>
<keyword evidence="3" id="KW-0808">Transferase</keyword>
<evidence type="ECO:0000256" key="3">
    <source>
        <dbReference type="ARBA" id="ARBA00022679"/>
    </source>
</evidence>
<dbReference type="Proteomes" id="UP001217089">
    <property type="component" value="Unassembled WGS sequence"/>
</dbReference>
<evidence type="ECO:0000256" key="4">
    <source>
        <dbReference type="ARBA" id="ARBA00022692"/>
    </source>
</evidence>
<protein>
    <submittedName>
        <fullName evidence="7">Uncharacterized protein</fullName>
    </submittedName>
</protein>
<keyword evidence="2" id="KW-0328">Glycosyltransferase</keyword>
<evidence type="ECO:0000256" key="5">
    <source>
        <dbReference type="ARBA" id="ARBA00022989"/>
    </source>
</evidence>
<accession>A0ABQ9EQD2</accession>
<comment type="subcellular location">
    <subcellularLocation>
        <location evidence="1">Membrane</location>
        <topology evidence="1">Multi-pass membrane protein</topology>
    </subcellularLocation>
</comment>
<gene>
    <name evidence="7" type="ORF">KUTeg_016315</name>
</gene>
<proteinExistence type="predicted"/>
<dbReference type="PANTHER" id="PTHR12726:SF0">
    <property type="entry name" value="CERAMIDE GLUCOSYLTRANSFERASE"/>
    <property type="match status" value="1"/>
</dbReference>
<evidence type="ECO:0000256" key="6">
    <source>
        <dbReference type="ARBA" id="ARBA00023136"/>
    </source>
</evidence>
<comment type="caution">
    <text evidence="7">The sequence shown here is derived from an EMBL/GenBank/DDBJ whole genome shotgun (WGS) entry which is preliminary data.</text>
</comment>
<sequence length="97" mass="10668">MDAAIMIVQSLINKYPKVDAKLFIGGKQVGINPKINNMITGYEAAKFDLILVNDSGLKVTQMVLSQLAEEIQVALVSNETDIGQLFPKQCRNICTKI</sequence>
<name>A0ABQ9EQD2_TEGGR</name>
<evidence type="ECO:0000313" key="7">
    <source>
        <dbReference type="EMBL" id="KAJ8305770.1"/>
    </source>
</evidence>
<dbReference type="InterPro" id="IPR025993">
    <property type="entry name" value="Ceramide_glucosylTrfase"/>
</dbReference>
<evidence type="ECO:0000256" key="2">
    <source>
        <dbReference type="ARBA" id="ARBA00022676"/>
    </source>
</evidence>
<keyword evidence="8" id="KW-1185">Reference proteome</keyword>
<dbReference type="PANTHER" id="PTHR12726">
    <property type="entry name" value="CERAMIDE GLUCOSYLTRANSFERASE"/>
    <property type="match status" value="1"/>
</dbReference>
<keyword evidence="4" id="KW-0812">Transmembrane</keyword>
<evidence type="ECO:0000313" key="8">
    <source>
        <dbReference type="Proteomes" id="UP001217089"/>
    </source>
</evidence>